<dbReference type="EMBL" id="JADIKD010000011">
    <property type="protein sequence ID" value="MFK2918591.1"/>
    <property type="molecule type" value="Genomic_DNA"/>
</dbReference>
<dbReference type="PANTHER" id="PTHR45138:SF9">
    <property type="entry name" value="DIGUANYLATE CYCLASE DGCM-RELATED"/>
    <property type="match status" value="1"/>
</dbReference>
<dbReference type="InterPro" id="IPR050469">
    <property type="entry name" value="Diguanylate_Cyclase"/>
</dbReference>
<accession>A0ABW8K8U4</accession>
<dbReference type="InterPro" id="IPR029787">
    <property type="entry name" value="Nucleotide_cyclase"/>
</dbReference>
<feature type="transmembrane region" description="Helical" evidence="3">
    <location>
        <begin position="62"/>
        <end position="82"/>
    </location>
</feature>
<comment type="catalytic activity">
    <reaction evidence="2">
        <text>2 GTP = 3',3'-c-di-GMP + 2 diphosphate</text>
        <dbReference type="Rhea" id="RHEA:24898"/>
        <dbReference type="ChEBI" id="CHEBI:33019"/>
        <dbReference type="ChEBI" id="CHEBI:37565"/>
        <dbReference type="ChEBI" id="CHEBI:58805"/>
        <dbReference type="EC" id="2.7.7.65"/>
    </reaction>
</comment>
<organism evidence="5 6">
    <name type="scientific">Dyella koreensis</name>
    <dbReference type="NCBI Taxonomy" id="311235"/>
    <lineage>
        <taxon>Bacteria</taxon>
        <taxon>Pseudomonadati</taxon>
        <taxon>Pseudomonadota</taxon>
        <taxon>Gammaproteobacteria</taxon>
        <taxon>Lysobacterales</taxon>
        <taxon>Rhodanobacteraceae</taxon>
        <taxon>Dyella</taxon>
    </lineage>
</organism>
<dbReference type="PANTHER" id="PTHR45138">
    <property type="entry name" value="REGULATORY COMPONENTS OF SENSORY TRANSDUCTION SYSTEM"/>
    <property type="match status" value="1"/>
</dbReference>
<feature type="transmembrane region" description="Helical" evidence="3">
    <location>
        <begin position="225"/>
        <end position="245"/>
    </location>
</feature>
<dbReference type="Proteomes" id="UP001620408">
    <property type="component" value="Unassembled WGS sequence"/>
</dbReference>
<feature type="transmembrane region" description="Helical" evidence="3">
    <location>
        <begin position="33"/>
        <end position="50"/>
    </location>
</feature>
<comment type="caution">
    <text evidence="5">The sequence shown here is derived from an EMBL/GenBank/DDBJ whole genome shotgun (WGS) entry which is preliminary data.</text>
</comment>
<evidence type="ECO:0000313" key="5">
    <source>
        <dbReference type="EMBL" id="MFK2918591.1"/>
    </source>
</evidence>
<evidence type="ECO:0000313" key="6">
    <source>
        <dbReference type="Proteomes" id="UP001620408"/>
    </source>
</evidence>
<dbReference type="SMART" id="SM00267">
    <property type="entry name" value="GGDEF"/>
    <property type="match status" value="1"/>
</dbReference>
<evidence type="ECO:0000259" key="4">
    <source>
        <dbReference type="PROSITE" id="PS50887"/>
    </source>
</evidence>
<feature type="domain" description="GGDEF" evidence="4">
    <location>
        <begin position="355"/>
        <end position="491"/>
    </location>
</feature>
<dbReference type="NCBIfam" id="TIGR00254">
    <property type="entry name" value="GGDEF"/>
    <property type="match status" value="1"/>
</dbReference>
<evidence type="ECO:0000256" key="3">
    <source>
        <dbReference type="SAM" id="Phobius"/>
    </source>
</evidence>
<feature type="transmembrane region" description="Helical" evidence="3">
    <location>
        <begin position="257"/>
        <end position="276"/>
    </location>
</feature>
<dbReference type="SUPFAM" id="SSF55073">
    <property type="entry name" value="Nucleotide cyclase"/>
    <property type="match status" value="1"/>
</dbReference>
<dbReference type="InterPro" id="IPR000160">
    <property type="entry name" value="GGDEF_dom"/>
</dbReference>
<proteinExistence type="predicted"/>
<name>A0ABW8K8U4_9GAMM</name>
<feature type="transmembrane region" description="Helical" evidence="3">
    <location>
        <begin position="94"/>
        <end position="111"/>
    </location>
</feature>
<dbReference type="InterPro" id="IPR043128">
    <property type="entry name" value="Rev_trsase/Diguanyl_cyclase"/>
</dbReference>
<dbReference type="Pfam" id="PF00990">
    <property type="entry name" value="GGDEF"/>
    <property type="match status" value="1"/>
</dbReference>
<sequence length="500" mass="54907">MPLPKIELALAGAFLALQVLVVALFPQNDMTLSYPFMIAAPLLATLVMLRRCLLDGFALYKGWILVAASMLLWTLGMAMSAASELVLDRHNLTPGAIMLVYIQYGVPITYAASGANEERQSKIVRAVDAAMAVSLGYLFYVYVFSLTTLQGAADADHARQVVWMFDLENLFLAFCCVLRYLAAKGHRESRLFGLLAIYTVAYLFAAVYFNHVLALQAPQVGGYRTLWVIEMPFLLLAALGWRCVIPPVLHSPRLARIVHSGSPLMLALAVLLTSLFLLRQHFYLGVAGVVVALVGYGLRSTLMQARHIASEDALRHDRAALESLAWEDALTGTLNRRGFDHALQREYARAQRTGQPLGLLMIDIDYFKLVNDRYGHLVGDRCLRELAGELRKLCQRSTDLLARYGGEEFALLLPDTDLAGATAMAVKVRETIRGMAIVNADSPFGIVTTSVGLAVYPMSGDQVATDLVARADEALYEAKRSGRDRIAYAPPLEPARDAPA</sequence>
<dbReference type="PROSITE" id="PS50887">
    <property type="entry name" value="GGDEF"/>
    <property type="match status" value="1"/>
</dbReference>
<dbReference type="Gene3D" id="3.30.70.270">
    <property type="match status" value="1"/>
</dbReference>
<keyword evidence="3" id="KW-0472">Membrane</keyword>
<feature type="transmembrane region" description="Helical" evidence="3">
    <location>
        <begin position="163"/>
        <end position="182"/>
    </location>
</feature>
<keyword evidence="6" id="KW-1185">Reference proteome</keyword>
<dbReference type="CDD" id="cd01949">
    <property type="entry name" value="GGDEF"/>
    <property type="match status" value="1"/>
</dbReference>
<feature type="transmembrane region" description="Helical" evidence="3">
    <location>
        <begin position="191"/>
        <end position="213"/>
    </location>
</feature>
<feature type="transmembrane region" description="Helical" evidence="3">
    <location>
        <begin position="282"/>
        <end position="298"/>
    </location>
</feature>
<keyword evidence="3" id="KW-1133">Transmembrane helix</keyword>
<dbReference type="EC" id="2.7.7.65" evidence="1"/>
<protein>
    <recommendedName>
        <fullName evidence="1">diguanylate cyclase</fullName>
        <ecNumber evidence="1">2.7.7.65</ecNumber>
    </recommendedName>
</protein>
<reference evidence="5 6" key="1">
    <citation type="submission" date="2020-10" db="EMBL/GenBank/DDBJ databases">
        <title>Phylogeny of dyella-like bacteria.</title>
        <authorList>
            <person name="Fu J."/>
        </authorList>
    </citation>
    <scope>NUCLEOTIDE SEQUENCE [LARGE SCALE GENOMIC DNA]</scope>
    <source>
        <strain evidence="5 6">BB4</strain>
    </source>
</reference>
<keyword evidence="3" id="KW-0812">Transmembrane</keyword>
<evidence type="ECO:0000256" key="2">
    <source>
        <dbReference type="ARBA" id="ARBA00034247"/>
    </source>
</evidence>
<evidence type="ECO:0000256" key="1">
    <source>
        <dbReference type="ARBA" id="ARBA00012528"/>
    </source>
</evidence>
<dbReference type="RefSeq" id="WP_379985599.1">
    <property type="nucleotide sequence ID" value="NZ_JADIKD010000011.1"/>
</dbReference>
<feature type="transmembrane region" description="Helical" evidence="3">
    <location>
        <begin position="123"/>
        <end position="143"/>
    </location>
</feature>
<gene>
    <name evidence="5" type="ORF">ISS97_15055</name>
</gene>